<reference evidence="2 3" key="1">
    <citation type="submission" date="2015-03" db="EMBL/GenBank/DDBJ databases">
        <authorList>
            <consortium name="Pathogen Informatics"/>
            <person name="Murphy D."/>
        </authorList>
    </citation>
    <scope>NUCLEOTIDE SEQUENCE [LARGE SCALE GENOMIC DNA]</scope>
    <source>
        <strain evidence="2 3">0268S</strain>
    </source>
</reference>
<feature type="region of interest" description="Disordered" evidence="1">
    <location>
        <begin position="1"/>
        <end position="209"/>
    </location>
</feature>
<dbReference type="EMBL" id="COPH01000074">
    <property type="protein sequence ID" value="CLX17093.1"/>
    <property type="molecule type" value="Genomic_DNA"/>
</dbReference>
<dbReference type="AlphaFoldDB" id="A0AB33SXZ5"/>
<organism evidence="2 3">
    <name type="scientific">Mycobacterium tuberculosis</name>
    <dbReference type="NCBI Taxonomy" id="1773"/>
    <lineage>
        <taxon>Bacteria</taxon>
        <taxon>Bacillati</taxon>
        <taxon>Actinomycetota</taxon>
        <taxon>Actinomycetes</taxon>
        <taxon>Mycobacteriales</taxon>
        <taxon>Mycobacteriaceae</taxon>
        <taxon>Mycobacterium</taxon>
        <taxon>Mycobacterium tuberculosis complex</taxon>
    </lineage>
</organism>
<dbReference type="GO" id="GO:0008168">
    <property type="term" value="F:methyltransferase activity"/>
    <property type="evidence" value="ECO:0007669"/>
    <property type="project" value="UniProtKB-KW"/>
</dbReference>
<gene>
    <name evidence="2" type="ORF">ERS094118_04134</name>
</gene>
<feature type="compositionally biased region" description="Basic and acidic residues" evidence="1">
    <location>
        <begin position="193"/>
        <end position="209"/>
    </location>
</feature>
<protein>
    <submittedName>
        <fullName evidence="2">Methyltransferase</fullName>
    </submittedName>
</protein>
<proteinExistence type="predicted"/>
<feature type="compositionally biased region" description="Low complexity" evidence="1">
    <location>
        <begin position="7"/>
        <end position="20"/>
    </location>
</feature>
<keyword evidence="2" id="KW-0489">Methyltransferase</keyword>
<evidence type="ECO:0000256" key="1">
    <source>
        <dbReference type="SAM" id="MobiDB-lite"/>
    </source>
</evidence>
<sequence length="209" mass="23287">MQRRPARQQSRQLLTDTTQTRHQRRRTQPQHAGVEQPRHARAEIQHTRMQRAGVENTRTPTQQRRRSLIPATRHHRADIPKPRHPTRTGVEETRRRSTGRIPEPRHGGKVDEDVNGAERAVGHEVKGDFADGDCRNGDGAGATGQVDAQRVHRGDREAAREDVDGLAVAGNAGQQRDLVNGDDGGAERQVGQESRDGPLRRASTDDYLA</sequence>
<feature type="compositionally biased region" description="Basic and acidic residues" evidence="1">
    <location>
        <begin position="102"/>
        <end position="112"/>
    </location>
</feature>
<evidence type="ECO:0000313" key="3">
    <source>
        <dbReference type="Proteomes" id="UP000050139"/>
    </source>
</evidence>
<accession>A0AB33SXZ5</accession>
<dbReference type="Proteomes" id="UP000050139">
    <property type="component" value="Unassembled WGS sequence"/>
</dbReference>
<feature type="compositionally biased region" description="Basic and acidic residues" evidence="1">
    <location>
        <begin position="120"/>
        <end position="136"/>
    </location>
</feature>
<name>A0AB33SXZ5_MYCTX</name>
<feature type="compositionally biased region" description="Basic and acidic residues" evidence="1">
    <location>
        <begin position="36"/>
        <end position="46"/>
    </location>
</feature>
<evidence type="ECO:0000313" key="2">
    <source>
        <dbReference type="EMBL" id="CLX17093.1"/>
    </source>
</evidence>
<feature type="compositionally biased region" description="Basic residues" evidence="1">
    <location>
        <begin position="63"/>
        <end position="86"/>
    </location>
</feature>
<keyword evidence="2" id="KW-0808">Transferase</keyword>
<feature type="compositionally biased region" description="Basic and acidic residues" evidence="1">
    <location>
        <begin position="149"/>
        <end position="163"/>
    </location>
</feature>
<comment type="caution">
    <text evidence="2">The sequence shown here is derived from an EMBL/GenBank/DDBJ whole genome shotgun (WGS) entry which is preliminary data.</text>
</comment>
<dbReference type="GO" id="GO:0032259">
    <property type="term" value="P:methylation"/>
    <property type="evidence" value="ECO:0007669"/>
    <property type="project" value="UniProtKB-KW"/>
</dbReference>